<dbReference type="RefSeq" id="WP_381729041.1">
    <property type="nucleotide sequence ID" value="NZ_JBHVBU010000267.1"/>
</dbReference>
<proteinExistence type="predicted"/>
<dbReference type="Proteomes" id="UP001600650">
    <property type="component" value="Unassembled WGS sequence"/>
</dbReference>
<dbReference type="EMBL" id="JBHVBU010000267">
    <property type="protein sequence ID" value="MFE7968242.1"/>
    <property type="molecule type" value="Genomic_DNA"/>
</dbReference>
<evidence type="ECO:0000313" key="2">
    <source>
        <dbReference type="Proteomes" id="UP001600650"/>
    </source>
</evidence>
<sequence>MGKRVIRSGQLPVIVDNGLGTTVKALADVKPGTRVEAFDVTIRNIKYIRGGALLELGVGDKTGLARVSPAVLVRDTQYIAQGAGVTVRGEISQTSETPLIELRVVFPATESAAAS</sequence>
<evidence type="ECO:0000313" key="1">
    <source>
        <dbReference type="EMBL" id="MFE7968242.1"/>
    </source>
</evidence>
<protein>
    <submittedName>
        <fullName evidence="1">Uncharacterized protein</fullName>
    </submittedName>
</protein>
<comment type="caution">
    <text evidence="1">The sequence shown here is derived from an EMBL/GenBank/DDBJ whole genome shotgun (WGS) entry which is preliminary data.</text>
</comment>
<keyword evidence="2" id="KW-1185">Reference proteome</keyword>
<reference evidence="1 2" key="1">
    <citation type="submission" date="2024-09" db="EMBL/GenBank/DDBJ databases">
        <title>The Natural Products Discovery Center: Release of the First 8490 Sequenced Strains for Exploring Actinobacteria Biosynthetic Diversity.</title>
        <authorList>
            <person name="Kalkreuter E."/>
            <person name="Kautsar S.A."/>
            <person name="Yang D."/>
            <person name="Bader C.D."/>
            <person name="Teijaro C.N."/>
            <person name="Fluegel L."/>
            <person name="Davis C.M."/>
            <person name="Simpson J.R."/>
            <person name="Lauterbach L."/>
            <person name="Steele A.D."/>
            <person name="Gui C."/>
            <person name="Meng S."/>
            <person name="Li G."/>
            <person name="Viehrig K."/>
            <person name="Ye F."/>
            <person name="Su P."/>
            <person name="Kiefer A.F."/>
            <person name="Nichols A."/>
            <person name="Cepeda A.J."/>
            <person name="Yan W."/>
            <person name="Fan B."/>
            <person name="Jiang Y."/>
            <person name="Adhikari A."/>
            <person name="Zheng C.-J."/>
            <person name="Schuster L."/>
            <person name="Cowan T.M."/>
            <person name="Smanski M.J."/>
            <person name="Chevrette M.G."/>
            <person name="De Carvalho L.P.S."/>
            <person name="Shen B."/>
        </authorList>
    </citation>
    <scope>NUCLEOTIDE SEQUENCE [LARGE SCALE GENOMIC DNA]</scope>
    <source>
        <strain evidence="1 2">NPDC057399</strain>
    </source>
</reference>
<accession>A0ABW6JS63</accession>
<organism evidence="1 2">
    <name type="scientific">Streptomyces cellulosae</name>
    <dbReference type="NCBI Taxonomy" id="1968"/>
    <lineage>
        <taxon>Bacteria</taxon>
        <taxon>Bacillati</taxon>
        <taxon>Actinomycetota</taxon>
        <taxon>Actinomycetes</taxon>
        <taxon>Kitasatosporales</taxon>
        <taxon>Streptomycetaceae</taxon>
        <taxon>Streptomyces</taxon>
    </lineage>
</organism>
<name>A0ABW6JS63_STRCE</name>
<gene>
    <name evidence="1" type="ORF">ACFU0X_35310</name>
</gene>